<proteinExistence type="predicted"/>
<name>A0ABD3GVE1_9MARC</name>
<evidence type="ECO:0000313" key="4">
    <source>
        <dbReference type="Proteomes" id="UP001633002"/>
    </source>
</evidence>
<organism evidence="3 4">
    <name type="scientific">Riccia sorocarpa</name>
    <dbReference type="NCBI Taxonomy" id="122646"/>
    <lineage>
        <taxon>Eukaryota</taxon>
        <taxon>Viridiplantae</taxon>
        <taxon>Streptophyta</taxon>
        <taxon>Embryophyta</taxon>
        <taxon>Marchantiophyta</taxon>
        <taxon>Marchantiopsida</taxon>
        <taxon>Marchantiidae</taxon>
        <taxon>Marchantiales</taxon>
        <taxon>Ricciaceae</taxon>
        <taxon>Riccia</taxon>
    </lineage>
</organism>
<protein>
    <recommendedName>
        <fullName evidence="2">Reverse transcriptase domain-containing protein</fullName>
    </recommendedName>
</protein>
<dbReference type="Pfam" id="PF00078">
    <property type="entry name" value="RVT_1"/>
    <property type="match status" value="2"/>
</dbReference>
<dbReference type="PROSITE" id="PS50878">
    <property type="entry name" value="RT_POL"/>
    <property type="match status" value="1"/>
</dbReference>
<dbReference type="CDD" id="cd01650">
    <property type="entry name" value="RT_nLTR_like"/>
    <property type="match status" value="1"/>
</dbReference>
<dbReference type="SUPFAM" id="SSF56672">
    <property type="entry name" value="DNA/RNA polymerases"/>
    <property type="match status" value="1"/>
</dbReference>
<dbReference type="Proteomes" id="UP001633002">
    <property type="component" value="Unassembled WGS sequence"/>
</dbReference>
<evidence type="ECO:0000259" key="2">
    <source>
        <dbReference type="PROSITE" id="PS50878"/>
    </source>
</evidence>
<keyword evidence="4" id="KW-1185">Reference proteome</keyword>
<gene>
    <name evidence="3" type="ORF">R1sor_000371</name>
</gene>
<accession>A0ABD3GVE1</accession>
<dbReference type="PANTHER" id="PTHR19446">
    <property type="entry name" value="REVERSE TRANSCRIPTASES"/>
    <property type="match status" value="1"/>
</dbReference>
<dbReference type="AlphaFoldDB" id="A0ABD3GVE1"/>
<evidence type="ECO:0000256" key="1">
    <source>
        <dbReference type="SAM" id="Coils"/>
    </source>
</evidence>
<dbReference type="EMBL" id="JBJQOH010000006">
    <property type="protein sequence ID" value="KAL3682349.1"/>
    <property type="molecule type" value="Genomic_DNA"/>
</dbReference>
<feature type="domain" description="Reverse transcriptase" evidence="2">
    <location>
        <begin position="233"/>
        <end position="455"/>
    </location>
</feature>
<sequence>MEDIRRVWEDHDPSYIDPRRRWREAWTRVKQWCKQQKTTGALNLEALEELRNRVGVAREELLPDVPEQTLKDLADLEQRLEEMERREADLWRKRSRTKWLAQGEAPTKFFFSHAKANFTREMIHGLEDSQRGVITAHSELLSYVHGEYSDLYNAQVEGRENRLARQSITQLVDKALSSEEAGRFDEVPQDEEIEKTVKLMKIGRAPGLDGVTVEFILKCWAFIRTDCCKMVRAFWSSKSMLERDVRGCIKLIPKTEERQHLKNWRPVTLMSCTYKIISKLLAGRLRKHLPHLVDLEQTGFVPGRRIEDNVLTLKMAEEWSRVSAEENLFVKLDFSKAFDRDFMEPVKIKKGVRQGCPLAPLLFALSTQPLMRALKEAERTGEWKGLRLPNLRFVTHELFADDTSVFISATAGDFRKVKTVIEHFELASGAVLNMQKSLVLALGRSDAPEWVRGTDARWQMEQNASNSWAFGQEGGLSKRKWRTR</sequence>
<dbReference type="InterPro" id="IPR000477">
    <property type="entry name" value="RT_dom"/>
</dbReference>
<keyword evidence="1" id="KW-0175">Coiled coil</keyword>
<evidence type="ECO:0000313" key="3">
    <source>
        <dbReference type="EMBL" id="KAL3682349.1"/>
    </source>
</evidence>
<feature type="coiled-coil region" evidence="1">
    <location>
        <begin position="66"/>
        <end position="93"/>
    </location>
</feature>
<comment type="caution">
    <text evidence="3">The sequence shown here is derived from an EMBL/GenBank/DDBJ whole genome shotgun (WGS) entry which is preliminary data.</text>
</comment>
<reference evidence="3 4" key="1">
    <citation type="submission" date="2024-09" db="EMBL/GenBank/DDBJ databases">
        <title>Chromosome-scale assembly of Riccia sorocarpa.</title>
        <authorList>
            <person name="Paukszto L."/>
        </authorList>
    </citation>
    <scope>NUCLEOTIDE SEQUENCE [LARGE SCALE GENOMIC DNA]</scope>
    <source>
        <strain evidence="3">LP-2024</strain>
        <tissue evidence="3">Aerial parts of the thallus</tissue>
    </source>
</reference>
<dbReference type="InterPro" id="IPR043502">
    <property type="entry name" value="DNA/RNA_pol_sf"/>
</dbReference>